<dbReference type="SUPFAM" id="SSF53335">
    <property type="entry name" value="S-adenosyl-L-methionine-dependent methyltransferases"/>
    <property type="match status" value="1"/>
</dbReference>
<accession>A0AAN6PGX7</accession>
<evidence type="ECO:0000313" key="3">
    <source>
        <dbReference type="Proteomes" id="UP001303115"/>
    </source>
</evidence>
<dbReference type="InterPro" id="IPR029063">
    <property type="entry name" value="SAM-dependent_MTases_sf"/>
</dbReference>
<keyword evidence="3" id="KW-1185">Reference proteome</keyword>
<dbReference type="GO" id="GO:0008168">
    <property type="term" value="F:methyltransferase activity"/>
    <property type="evidence" value="ECO:0007669"/>
    <property type="project" value="TreeGrafter"/>
</dbReference>
<organism evidence="2 3">
    <name type="scientific">Parachaetomium inaequale</name>
    <dbReference type="NCBI Taxonomy" id="2588326"/>
    <lineage>
        <taxon>Eukaryota</taxon>
        <taxon>Fungi</taxon>
        <taxon>Dikarya</taxon>
        <taxon>Ascomycota</taxon>
        <taxon>Pezizomycotina</taxon>
        <taxon>Sordariomycetes</taxon>
        <taxon>Sordariomycetidae</taxon>
        <taxon>Sordariales</taxon>
        <taxon>Chaetomiaceae</taxon>
        <taxon>Parachaetomium</taxon>
    </lineage>
</organism>
<dbReference type="AlphaFoldDB" id="A0AAN6PGX7"/>
<comment type="similarity">
    <text evidence="1">Belongs to the methyltransferase superfamily. LaeA methyltransferase family.</text>
</comment>
<evidence type="ECO:0000256" key="1">
    <source>
        <dbReference type="ARBA" id="ARBA00038158"/>
    </source>
</evidence>
<dbReference type="Proteomes" id="UP001303115">
    <property type="component" value="Unassembled WGS sequence"/>
</dbReference>
<proteinExistence type="inferred from homology"/>
<evidence type="ECO:0000313" key="2">
    <source>
        <dbReference type="EMBL" id="KAK4040676.1"/>
    </source>
</evidence>
<name>A0AAN6PGX7_9PEZI</name>
<gene>
    <name evidence="2" type="ORF">C8A01DRAFT_35330</name>
</gene>
<sequence length="288" mass="32514">MSAGKYMFPNDEAENERLDLQHHIMRMTLDNRLCLCPKNEGAKRVLDLGTGTGIWAIDYADEHPEAEVFGVDLSPSQPSLIPPNCSFEVDDLEKEWTWSKPFDLIMCRMMNGSFSDPGSIVEKAFDQLEPGGYLEVQDMGFPLCCDDGTLKTDSDLWTWICTVMKAFAAAGRPATVAQRWKALLEDAGFEDVVEVVEKWPINTWPRDPKYKNLGKWTLHNLDQALEMSVLAPLTRVLGWTQEEALMLAAKAREDLKNTRIHAYAPIYIVYGRKPAGAHAPHQVRQAKM</sequence>
<reference evidence="3" key="1">
    <citation type="journal article" date="2023" name="Mol. Phylogenet. Evol.">
        <title>Genome-scale phylogeny and comparative genomics of the fungal order Sordariales.</title>
        <authorList>
            <person name="Hensen N."/>
            <person name="Bonometti L."/>
            <person name="Westerberg I."/>
            <person name="Brannstrom I.O."/>
            <person name="Guillou S."/>
            <person name="Cros-Aarteil S."/>
            <person name="Calhoun S."/>
            <person name="Haridas S."/>
            <person name="Kuo A."/>
            <person name="Mondo S."/>
            <person name="Pangilinan J."/>
            <person name="Riley R."/>
            <person name="LaButti K."/>
            <person name="Andreopoulos B."/>
            <person name="Lipzen A."/>
            <person name="Chen C."/>
            <person name="Yan M."/>
            <person name="Daum C."/>
            <person name="Ng V."/>
            <person name="Clum A."/>
            <person name="Steindorff A."/>
            <person name="Ohm R.A."/>
            <person name="Martin F."/>
            <person name="Silar P."/>
            <person name="Natvig D.O."/>
            <person name="Lalanne C."/>
            <person name="Gautier V."/>
            <person name="Ament-Velasquez S.L."/>
            <person name="Kruys A."/>
            <person name="Hutchinson M.I."/>
            <person name="Powell A.J."/>
            <person name="Barry K."/>
            <person name="Miller A.N."/>
            <person name="Grigoriev I.V."/>
            <person name="Debuchy R."/>
            <person name="Gladieux P."/>
            <person name="Hiltunen Thoren M."/>
            <person name="Johannesson H."/>
        </authorList>
    </citation>
    <scope>NUCLEOTIDE SEQUENCE [LARGE SCALE GENOMIC DNA]</scope>
    <source>
        <strain evidence="3">CBS 284.82</strain>
    </source>
</reference>
<dbReference type="Gene3D" id="3.40.50.150">
    <property type="entry name" value="Vaccinia Virus protein VP39"/>
    <property type="match status" value="1"/>
</dbReference>
<dbReference type="Pfam" id="PF13489">
    <property type="entry name" value="Methyltransf_23"/>
    <property type="match status" value="1"/>
</dbReference>
<dbReference type="EMBL" id="MU854372">
    <property type="protein sequence ID" value="KAK4040676.1"/>
    <property type="molecule type" value="Genomic_DNA"/>
</dbReference>
<dbReference type="PANTHER" id="PTHR43591:SF31">
    <property type="entry name" value="LAEA-LIKE, PUTATIVE (AFU_ORTHOLOGUE AFUA_8G01930)-RELATED"/>
    <property type="match status" value="1"/>
</dbReference>
<comment type="caution">
    <text evidence="2">The sequence shown here is derived from an EMBL/GenBank/DDBJ whole genome shotgun (WGS) entry which is preliminary data.</text>
</comment>
<dbReference type="CDD" id="cd02440">
    <property type="entry name" value="AdoMet_MTases"/>
    <property type="match status" value="1"/>
</dbReference>
<protein>
    <submittedName>
        <fullName evidence="2">Trans-aconitate 2-methyltransferase</fullName>
    </submittedName>
</protein>
<dbReference type="PANTHER" id="PTHR43591">
    <property type="entry name" value="METHYLTRANSFERASE"/>
    <property type="match status" value="1"/>
</dbReference>